<proteinExistence type="predicted"/>
<organism evidence="1 2">
    <name type="scientific">Winslowiella toletana</name>
    <dbReference type="NCBI Taxonomy" id="92490"/>
    <lineage>
        <taxon>Bacteria</taxon>
        <taxon>Pseudomonadati</taxon>
        <taxon>Pseudomonadota</taxon>
        <taxon>Gammaproteobacteria</taxon>
        <taxon>Enterobacterales</taxon>
        <taxon>Erwiniaceae</taxon>
        <taxon>Winslowiella</taxon>
    </lineage>
</organism>
<dbReference type="EMBL" id="JAGGMQ010000001">
    <property type="protein sequence ID" value="MBP2170032.1"/>
    <property type="molecule type" value="Genomic_DNA"/>
</dbReference>
<gene>
    <name evidence="1" type="ORF">J2125_003224</name>
</gene>
<keyword evidence="2" id="KW-1185">Reference proteome</keyword>
<comment type="caution">
    <text evidence="1">The sequence shown here is derived from an EMBL/GenBank/DDBJ whole genome shotgun (WGS) entry which is preliminary data.</text>
</comment>
<name>A0ABS4PCX6_9GAMM</name>
<evidence type="ECO:0000313" key="1">
    <source>
        <dbReference type="EMBL" id="MBP2170032.1"/>
    </source>
</evidence>
<dbReference type="RefSeq" id="WP_157819441.1">
    <property type="nucleotide sequence ID" value="NZ_JAGGMQ010000001.1"/>
</dbReference>
<protein>
    <submittedName>
        <fullName evidence="1">Uncharacterized protein</fullName>
    </submittedName>
</protein>
<accession>A0ABS4PCX6</accession>
<dbReference type="Proteomes" id="UP001195624">
    <property type="component" value="Unassembled WGS sequence"/>
</dbReference>
<reference evidence="2" key="1">
    <citation type="submission" date="2023-07" db="EMBL/GenBank/DDBJ databases">
        <title>Genome mining of underrepresented organisms for secondary metabolites.</title>
        <authorList>
            <person name="D'Agostino P.M."/>
        </authorList>
    </citation>
    <scope>NUCLEOTIDE SEQUENCE [LARGE SCALE GENOMIC DNA]</scope>
    <source>
        <strain evidence="2">WS4403</strain>
    </source>
</reference>
<evidence type="ECO:0000313" key="2">
    <source>
        <dbReference type="Proteomes" id="UP001195624"/>
    </source>
</evidence>
<sequence length="72" mass="8357">MRRMMGDYYYLENKPQPNTFKIVHRSGCLKLTILRRDRAFLGTFYTAAEALVNAQQKHRACRVCPLCCSKTA</sequence>